<dbReference type="GO" id="GO:0016042">
    <property type="term" value="P:lipid catabolic process"/>
    <property type="evidence" value="ECO:0007669"/>
    <property type="project" value="UniProtKB-UniRule"/>
</dbReference>
<dbReference type="AlphaFoldDB" id="A0A2P8CIL8"/>
<dbReference type="PANTHER" id="PTHR14226">
    <property type="entry name" value="NEUROPATHY TARGET ESTERASE/SWISS CHEESE D.MELANOGASTER"/>
    <property type="match status" value="1"/>
</dbReference>
<evidence type="ECO:0000256" key="1">
    <source>
        <dbReference type="ARBA" id="ARBA00022801"/>
    </source>
</evidence>
<keyword evidence="2 4" id="KW-0442">Lipid degradation</keyword>
<keyword evidence="1 4" id="KW-0378">Hydrolase</keyword>
<protein>
    <submittedName>
        <fullName evidence="7">NTE family protein</fullName>
    </submittedName>
    <submittedName>
        <fullName evidence="6">Phospholipase</fullName>
    </submittedName>
</protein>
<evidence type="ECO:0000256" key="3">
    <source>
        <dbReference type="ARBA" id="ARBA00023098"/>
    </source>
</evidence>
<evidence type="ECO:0000313" key="8">
    <source>
        <dbReference type="Proteomes" id="UP000240621"/>
    </source>
</evidence>
<evidence type="ECO:0000256" key="2">
    <source>
        <dbReference type="ARBA" id="ARBA00022963"/>
    </source>
</evidence>
<dbReference type="InterPro" id="IPR002641">
    <property type="entry name" value="PNPLA_dom"/>
</dbReference>
<dbReference type="PANTHER" id="PTHR14226:SF29">
    <property type="entry name" value="NEUROPATHY TARGET ESTERASE SWS"/>
    <property type="match status" value="1"/>
</dbReference>
<dbReference type="GO" id="GO:0016787">
    <property type="term" value="F:hydrolase activity"/>
    <property type="evidence" value="ECO:0007669"/>
    <property type="project" value="UniProtKB-UniRule"/>
</dbReference>
<dbReference type="SUPFAM" id="SSF52151">
    <property type="entry name" value="FabD/lysophospholipase-like"/>
    <property type="match status" value="1"/>
</dbReference>
<dbReference type="CDD" id="cd07205">
    <property type="entry name" value="Pat_PNPLA6_PNPLA7_NTE1_like"/>
    <property type="match status" value="1"/>
</dbReference>
<feature type="domain" description="PNPLA" evidence="5">
    <location>
        <begin position="10"/>
        <end position="168"/>
    </location>
</feature>
<feature type="active site" description="Nucleophile" evidence="4">
    <location>
        <position position="43"/>
    </location>
</feature>
<keyword evidence="9" id="KW-1185">Reference proteome</keyword>
<dbReference type="InterPro" id="IPR016035">
    <property type="entry name" value="Acyl_Trfase/lysoPLipase"/>
</dbReference>
<gene>
    <name evidence="7" type="ORF">CLV93_102611</name>
    <name evidence="6" type="ORF">JCM18694_12310</name>
</gene>
<dbReference type="EMBL" id="BLAU01000001">
    <property type="protein sequence ID" value="GET20985.1"/>
    <property type="molecule type" value="Genomic_DNA"/>
</dbReference>
<evidence type="ECO:0000256" key="4">
    <source>
        <dbReference type="PROSITE-ProRule" id="PRU01161"/>
    </source>
</evidence>
<sequence length="280" mass="31024">MTSRKVRFGIALSGGGARGFAHIGALKALEEFGLQPDVVSGTSMGALVGVLYAAGYAPDEISEMIRHEKFYRLIDIRLRKGGLLNLKKVQDLLTEKIEENDFSALKKPFYVSVANLNTGANEVRHSGRLFEFVIASSSIPLVFTPQKIDGQTYVDGGLFNNLPADAIRDKVDVVVGIHANHNSPVEEISGTREIAERCFQLSIAQNVAKSRELCDYFIDPPEARRFGTFDFPQIDQIMEVGYQEAVRVLKEEIVPDGWLPVMREELSAKQNDLPANKQRG</sequence>
<accession>A0A2P8CIL8</accession>
<dbReference type="PROSITE" id="PS51635">
    <property type="entry name" value="PNPLA"/>
    <property type="match status" value="1"/>
</dbReference>
<feature type="active site" description="Proton acceptor" evidence="4">
    <location>
        <position position="155"/>
    </location>
</feature>
<reference evidence="6 9" key="2">
    <citation type="submission" date="2019-10" db="EMBL/GenBank/DDBJ databases">
        <title>Prolixibacter strains distinguished by the presence of nitrate reductase genes were adept at nitrate-dependent anaerobic corrosion of metallic iron and carbon steel.</title>
        <authorList>
            <person name="Iino T."/>
            <person name="Shono N."/>
            <person name="Ito K."/>
            <person name="Nakamura R."/>
            <person name="Sueoka K."/>
            <person name="Harayama S."/>
            <person name="Ohkuma M."/>
        </authorList>
    </citation>
    <scope>NUCLEOTIDE SEQUENCE [LARGE SCALE GENOMIC DNA]</scope>
    <source>
        <strain evidence="6 9">MIC1-1</strain>
    </source>
</reference>
<reference evidence="7 8" key="1">
    <citation type="submission" date="2018-03" db="EMBL/GenBank/DDBJ databases">
        <title>Genomic Encyclopedia of Archaeal and Bacterial Type Strains, Phase II (KMG-II): from individual species to whole genera.</title>
        <authorList>
            <person name="Goeker M."/>
        </authorList>
    </citation>
    <scope>NUCLEOTIDE SEQUENCE [LARGE SCALE GENOMIC DNA]</scope>
    <source>
        <strain evidence="7 8">DSM 27267</strain>
    </source>
</reference>
<feature type="short sequence motif" description="GXGXXG" evidence="4">
    <location>
        <begin position="14"/>
        <end position="19"/>
    </location>
</feature>
<evidence type="ECO:0000259" key="5">
    <source>
        <dbReference type="PROSITE" id="PS51635"/>
    </source>
</evidence>
<evidence type="ECO:0000313" key="6">
    <source>
        <dbReference type="EMBL" id="GET20985.1"/>
    </source>
</evidence>
<dbReference type="RefSeq" id="WP_106541385.1">
    <property type="nucleotide sequence ID" value="NZ_BLAU01000001.1"/>
</dbReference>
<keyword evidence="3 4" id="KW-0443">Lipid metabolism</keyword>
<dbReference type="OrthoDB" id="9770965at2"/>
<evidence type="ECO:0000313" key="7">
    <source>
        <dbReference type="EMBL" id="PSK84820.1"/>
    </source>
</evidence>
<dbReference type="Pfam" id="PF01734">
    <property type="entry name" value="Patatin"/>
    <property type="match status" value="1"/>
</dbReference>
<dbReference type="Proteomes" id="UP000396862">
    <property type="component" value="Unassembled WGS sequence"/>
</dbReference>
<proteinExistence type="predicted"/>
<dbReference type="EMBL" id="PYGC01000002">
    <property type="protein sequence ID" value="PSK84820.1"/>
    <property type="molecule type" value="Genomic_DNA"/>
</dbReference>
<organism evidence="7 8">
    <name type="scientific">Prolixibacter denitrificans</name>
    <dbReference type="NCBI Taxonomy" id="1541063"/>
    <lineage>
        <taxon>Bacteria</taxon>
        <taxon>Pseudomonadati</taxon>
        <taxon>Bacteroidota</taxon>
        <taxon>Bacteroidia</taxon>
        <taxon>Marinilabiliales</taxon>
        <taxon>Prolixibacteraceae</taxon>
        <taxon>Prolixibacter</taxon>
    </lineage>
</organism>
<feature type="short sequence motif" description="GXSXG" evidence="4">
    <location>
        <begin position="41"/>
        <end position="45"/>
    </location>
</feature>
<comment type="caution">
    <text evidence="7">The sequence shown here is derived from an EMBL/GenBank/DDBJ whole genome shotgun (WGS) entry which is preliminary data.</text>
</comment>
<dbReference type="InterPro" id="IPR050301">
    <property type="entry name" value="NTE"/>
</dbReference>
<dbReference type="Gene3D" id="3.40.1090.10">
    <property type="entry name" value="Cytosolic phospholipase A2 catalytic domain"/>
    <property type="match status" value="1"/>
</dbReference>
<evidence type="ECO:0000313" key="9">
    <source>
        <dbReference type="Proteomes" id="UP000396862"/>
    </source>
</evidence>
<name>A0A2P8CIL8_9BACT</name>
<dbReference type="Proteomes" id="UP000240621">
    <property type="component" value="Unassembled WGS sequence"/>
</dbReference>
<feature type="short sequence motif" description="DGA/G" evidence="4">
    <location>
        <begin position="155"/>
        <end position="157"/>
    </location>
</feature>